<organism evidence="2 3">
    <name type="scientific">Paenibacillus antri</name>
    <dbReference type="NCBI Taxonomy" id="2582848"/>
    <lineage>
        <taxon>Bacteria</taxon>
        <taxon>Bacillati</taxon>
        <taxon>Bacillota</taxon>
        <taxon>Bacilli</taxon>
        <taxon>Bacillales</taxon>
        <taxon>Paenibacillaceae</taxon>
        <taxon>Paenibacillus</taxon>
    </lineage>
</organism>
<comment type="caution">
    <text evidence="2">The sequence shown here is derived from an EMBL/GenBank/DDBJ whole genome shotgun (WGS) entry which is preliminary data.</text>
</comment>
<dbReference type="EMBL" id="VCIW01000010">
    <property type="protein sequence ID" value="TLS51166.1"/>
    <property type="molecule type" value="Genomic_DNA"/>
</dbReference>
<accession>A0A5R9G9Y1</accession>
<evidence type="ECO:0000313" key="3">
    <source>
        <dbReference type="Proteomes" id="UP000309676"/>
    </source>
</evidence>
<dbReference type="AlphaFoldDB" id="A0A5R9G9Y1"/>
<feature type="transmembrane region" description="Helical" evidence="1">
    <location>
        <begin position="7"/>
        <end position="30"/>
    </location>
</feature>
<protein>
    <submittedName>
        <fullName evidence="2">Uncharacterized protein</fullName>
    </submittedName>
</protein>
<keyword evidence="1" id="KW-1133">Transmembrane helix</keyword>
<evidence type="ECO:0000256" key="1">
    <source>
        <dbReference type="SAM" id="Phobius"/>
    </source>
</evidence>
<evidence type="ECO:0000313" key="2">
    <source>
        <dbReference type="EMBL" id="TLS51166.1"/>
    </source>
</evidence>
<dbReference type="RefSeq" id="WP_138195160.1">
    <property type="nucleotide sequence ID" value="NZ_VCIW01000010.1"/>
</dbReference>
<keyword evidence="3" id="KW-1185">Reference proteome</keyword>
<sequence>MDKFWSYLGGVIGGYTLVQAPLGSFGLGGLEPVLDIVGALSMIVFGAALVVKGVFTLVGK</sequence>
<feature type="transmembrane region" description="Helical" evidence="1">
    <location>
        <begin position="36"/>
        <end position="58"/>
    </location>
</feature>
<keyword evidence="1" id="KW-0472">Membrane</keyword>
<name>A0A5R9G9Y1_9BACL</name>
<keyword evidence="1" id="KW-0812">Transmembrane</keyword>
<proteinExistence type="predicted"/>
<dbReference type="Proteomes" id="UP000309676">
    <property type="component" value="Unassembled WGS sequence"/>
</dbReference>
<dbReference type="OrthoDB" id="2439445at2"/>
<gene>
    <name evidence="2" type="ORF">FE782_15630</name>
</gene>
<reference evidence="2 3" key="1">
    <citation type="submission" date="2019-05" db="EMBL/GenBank/DDBJ databases">
        <authorList>
            <person name="Narsing Rao M.P."/>
            <person name="Li W.J."/>
        </authorList>
    </citation>
    <scope>NUCLEOTIDE SEQUENCE [LARGE SCALE GENOMIC DNA]</scope>
    <source>
        <strain evidence="2 3">SYSU_K30003</strain>
    </source>
</reference>